<keyword evidence="4" id="KW-1185">Reference proteome</keyword>
<feature type="compositionally biased region" description="Low complexity" evidence="1">
    <location>
        <begin position="275"/>
        <end position="284"/>
    </location>
</feature>
<protein>
    <submittedName>
        <fullName evidence="3">Uncharacterized protein</fullName>
    </submittedName>
</protein>
<reference evidence="4" key="1">
    <citation type="journal article" date="2019" name="Int. J. Syst. Evol. Microbiol.">
        <title>The Global Catalogue of Microorganisms (GCM) 10K type strain sequencing project: providing services to taxonomists for standard genome sequencing and annotation.</title>
        <authorList>
            <consortium name="The Broad Institute Genomics Platform"/>
            <consortium name="The Broad Institute Genome Sequencing Center for Infectious Disease"/>
            <person name="Wu L."/>
            <person name="Ma J."/>
        </authorList>
    </citation>
    <scope>NUCLEOTIDE SEQUENCE [LARGE SCALE GENOMIC DNA]</scope>
    <source>
        <strain evidence="4">CECT 8482</strain>
    </source>
</reference>
<dbReference type="PROSITE" id="PS51257">
    <property type="entry name" value="PROKAR_LIPOPROTEIN"/>
    <property type="match status" value="1"/>
</dbReference>
<name>A0ABT8D682_9RHOB</name>
<evidence type="ECO:0000313" key="4">
    <source>
        <dbReference type="Proteomes" id="UP001243846"/>
    </source>
</evidence>
<gene>
    <name evidence="3" type="ORF">QWZ10_11855</name>
</gene>
<keyword evidence="2" id="KW-0732">Signal</keyword>
<feature type="signal peptide" evidence="2">
    <location>
        <begin position="1"/>
        <end position="17"/>
    </location>
</feature>
<feature type="region of interest" description="Disordered" evidence="1">
    <location>
        <begin position="30"/>
        <end position="51"/>
    </location>
</feature>
<organism evidence="3 4">
    <name type="scientific">Paracoccus cavernae</name>
    <dbReference type="NCBI Taxonomy" id="1571207"/>
    <lineage>
        <taxon>Bacteria</taxon>
        <taxon>Pseudomonadati</taxon>
        <taxon>Pseudomonadota</taxon>
        <taxon>Alphaproteobacteria</taxon>
        <taxon>Rhodobacterales</taxon>
        <taxon>Paracoccaceae</taxon>
        <taxon>Paracoccus</taxon>
    </lineage>
</organism>
<evidence type="ECO:0000256" key="1">
    <source>
        <dbReference type="SAM" id="MobiDB-lite"/>
    </source>
</evidence>
<dbReference type="Proteomes" id="UP001243846">
    <property type="component" value="Unassembled WGS sequence"/>
</dbReference>
<evidence type="ECO:0000256" key="2">
    <source>
        <dbReference type="SAM" id="SignalP"/>
    </source>
</evidence>
<dbReference type="RefSeq" id="WP_377687839.1">
    <property type="nucleotide sequence ID" value="NZ_JBHMDZ010000046.1"/>
</dbReference>
<dbReference type="EMBL" id="JAUFRC010000001">
    <property type="protein sequence ID" value="MDN3712293.1"/>
    <property type="molecule type" value="Genomic_DNA"/>
</dbReference>
<comment type="caution">
    <text evidence="3">The sequence shown here is derived from an EMBL/GenBank/DDBJ whole genome shotgun (WGS) entry which is preliminary data.</text>
</comment>
<evidence type="ECO:0000313" key="3">
    <source>
        <dbReference type="EMBL" id="MDN3712293.1"/>
    </source>
</evidence>
<feature type="region of interest" description="Disordered" evidence="1">
    <location>
        <begin position="303"/>
        <end position="322"/>
    </location>
</feature>
<feature type="chain" id="PRO_5046509237" evidence="2">
    <location>
        <begin position="18"/>
        <end position="322"/>
    </location>
</feature>
<proteinExistence type="predicted"/>
<feature type="compositionally biased region" description="Low complexity" evidence="1">
    <location>
        <begin position="172"/>
        <end position="267"/>
    </location>
</feature>
<accession>A0ABT8D682</accession>
<feature type="region of interest" description="Disordered" evidence="1">
    <location>
        <begin position="166"/>
        <end position="284"/>
    </location>
</feature>
<sequence length="322" mass="31055">MKFRPAFAVLSMTLALAACGGELPWEKKAAEPEAQGHSGPPTVSPIDQPIETGTTGVAISTAEASTMATNMFRASGQGWVATAGAKSVVYERPGQKSVGVATRRMTYGKGVEFIGVMSGRPFALNIQAAECTDASGAKQPFTARLSTAGGKMNGCASATDVMPKAQTQASSATAKPKAAAPKAAPKAAAPAAAAAATTDTGSTETTTPATTTPATTPAPATTAPAATTPAPAVTAPAVDAPATPATPATPAPASDAPAAAGTTTTPATPAPATPAPATTTPAPAAPVVTAPVIPAPVVTAPVVTPAPAATPSTEGEAAGSAN</sequence>